<comment type="function">
    <text evidence="12">Involved in the conversion of glucose to GDP-L-fucose, which can be converted to L-fucose, a capsular polysaccharide.</text>
</comment>
<evidence type="ECO:0000256" key="3">
    <source>
        <dbReference type="ARBA" id="ARBA00010772"/>
    </source>
</evidence>
<dbReference type="CDD" id="cd07011">
    <property type="entry name" value="cupin_PMI_type_I_N"/>
    <property type="match status" value="1"/>
</dbReference>
<dbReference type="InterPro" id="IPR046458">
    <property type="entry name" value="PMI_typeI_hel"/>
</dbReference>
<dbReference type="GO" id="GO:0004476">
    <property type="term" value="F:mannose-6-phosphate isomerase activity"/>
    <property type="evidence" value="ECO:0007669"/>
    <property type="project" value="UniProtKB-EC"/>
</dbReference>
<dbReference type="PANTHER" id="PTHR10309:SF0">
    <property type="entry name" value="MANNOSE-6-PHOSPHATE ISOMERASE"/>
    <property type="match status" value="1"/>
</dbReference>
<evidence type="ECO:0000256" key="11">
    <source>
        <dbReference type="ARBA" id="ARBA00030762"/>
    </source>
</evidence>
<dbReference type="PROSITE" id="PS00965">
    <property type="entry name" value="PMI_I_1"/>
    <property type="match status" value="1"/>
</dbReference>
<evidence type="ECO:0000256" key="9">
    <source>
        <dbReference type="ARBA" id="ARBA00023235"/>
    </source>
</evidence>
<dbReference type="InterPro" id="IPR014710">
    <property type="entry name" value="RmlC-like_jellyroll"/>
</dbReference>
<feature type="binding site" evidence="14">
    <location>
        <position position="118"/>
    </location>
    <ligand>
        <name>Zn(2+)</name>
        <dbReference type="ChEBI" id="CHEBI:29105"/>
    </ligand>
</feature>
<evidence type="ECO:0000259" key="15">
    <source>
        <dbReference type="Pfam" id="PF20511"/>
    </source>
</evidence>
<dbReference type="AlphaFoldDB" id="A0A0C1WBT8"/>
<evidence type="ECO:0000313" key="18">
    <source>
        <dbReference type="EMBL" id="KIF53792.1"/>
    </source>
</evidence>
<dbReference type="InterPro" id="IPR049071">
    <property type="entry name" value="MPI_cupin_dom"/>
</dbReference>
<comment type="cofactor">
    <cofactor evidence="14">
        <name>Zn(2+)</name>
        <dbReference type="ChEBI" id="CHEBI:29105"/>
    </cofactor>
    <text evidence="14">Binds 1 zinc ion per subunit.</text>
</comment>
<organism evidence="18 19">
    <name type="scientific">Vibrio owensii CAIM 1854 = LMG 25443</name>
    <dbReference type="NCBI Taxonomy" id="1229493"/>
    <lineage>
        <taxon>Bacteria</taxon>
        <taxon>Pseudomonadati</taxon>
        <taxon>Pseudomonadota</taxon>
        <taxon>Gammaproteobacteria</taxon>
        <taxon>Vibrionales</taxon>
        <taxon>Vibrionaceae</taxon>
        <taxon>Vibrio</taxon>
    </lineage>
</organism>
<comment type="catalytic activity">
    <reaction evidence="1">
        <text>D-mannose 6-phosphate = D-fructose 6-phosphate</text>
        <dbReference type="Rhea" id="RHEA:12356"/>
        <dbReference type="ChEBI" id="CHEBI:58735"/>
        <dbReference type="ChEBI" id="CHEBI:61527"/>
        <dbReference type="EC" id="5.3.1.8"/>
    </reaction>
</comment>
<gene>
    <name evidence="18" type="ORF">H735_07430</name>
</gene>
<comment type="subcellular location">
    <subcellularLocation>
        <location evidence="2">Cytoplasm</location>
    </subcellularLocation>
</comment>
<dbReference type="PRINTS" id="PR00714">
    <property type="entry name" value="MAN6PISMRASE"/>
</dbReference>
<evidence type="ECO:0000256" key="7">
    <source>
        <dbReference type="ARBA" id="ARBA00022723"/>
    </source>
</evidence>
<dbReference type="Gene3D" id="2.60.120.10">
    <property type="entry name" value="Jelly Rolls"/>
    <property type="match status" value="2"/>
</dbReference>
<dbReference type="Pfam" id="PF20511">
    <property type="entry name" value="PMI_typeI_cat"/>
    <property type="match status" value="1"/>
</dbReference>
<feature type="binding site" evidence="14">
    <location>
        <position position="153"/>
    </location>
    <ligand>
        <name>Zn(2+)</name>
        <dbReference type="ChEBI" id="CHEBI:29105"/>
    </ligand>
</feature>
<dbReference type="PANTHER" id="PTHR10309">
    <property type="entry name" value="MANNOSE-6-PHOSPHATE ISOMERASE"/>
    <property type="match status" value="1"/>
</dbReference>
<dbReference type="InterPro" id="IPR018050">
    <property type="entry name" value="Pmannose_isomerase-type1_CS"/>
</dbReference>
<feature type="domain" description="Phosphomannose isomerase type I helical insertion" evidence="16">
    <location>
        <begin position="199"/>
        <end position="257"/>
    </location>
</feature>
<evidence type="ECO:0000256" key="14">
    <source>
        <dbReference type="PIRSR" id="PIRSR001480-2"/>
    </source>
</evidence>
<evidence type="ECO:0000256" key="12">
    <source>
        <dbReference type="ARBA" id="ARBA00058469"/>
    </source>
</evidence>
<feature type="binding site" evidence="14">
    <location>
        <position position="276"/>
    </location>
    <ligand>
        <name>Zn(2+)</name>
        <dbReference type="ChEBI" id="CHEBI:29105"/>
    </ligand>
</feature>
<evidence type="ECO:0000256" key="13">
    <source>
        <dbReference type="PIRSR" id="PIRSR001480-1"/>
    </source>
</evidence>
<evidence type="ECO:0000256" key="6">
    <source>
        <dbReference type="ARBA" id="ARBA00022490"/>
    </source>
</evidence>
<dbReference type="InterPro" id="IPR001250">
    <property type="entry name" value="Man6P_Isoase-1"/>
</dbReference>
<dbReference type="NCBIfam" id="TIGR00218">
    <property type="entry name" value="manA"/>
    <property type="match status" value="1"/>
</dbReference>
<evidence type="ECO:0000259" key="16">
    <source>
        <dbReference type="Pfam" id="PF20512"/>
    </source>
</evidence>
<dbReference type="InterPro" id="IPR046457">
    <property type="entry name" value="PMI_typeI_cat"/>
</dbReference>
<evidence type="ECO:0000256" key="1">
    <source>
        <dbReference type="ARBA" id="ARBA00000757"/>
    </source>
</evidence>
<name>A0A0C1WBT8_9VIBR</name>
<evidence type="ECO:0000256" key="5">
    <source>
        <dbReference type="ARBA" id="ARBA00018236"/>
    </source>
</evidence>
<feature type="domain" description="Phosphomannose isomerase type I catalytic" evidence="15">
    <location>
        <begin position="23"/>
        <end position="169"/>
    </location>
</feature>
<protein>
    <recommendedName>
        <fullName evidence="5">Mannose-6-phosphate isomerase</fullName>
        <ecNumber evidence="4">5.3.1.8</ecNumber>
    </recommendedName>
    <alternativeName>
        <fullName evidence="10">Phosphohexomutase</fullName>
    </alternativeName>
    <alternativeName>
        <fullName evidence="11">Phosphomannose isomerase</fullName>
    </alternativeName>
</protein>
<keyword evidence="8 14" id="KW-0862">Zinc</keyword>
<dbReference type="EMBL" id="JPRD01000012">
    <property type="protein sequence ID" value="KIF53792.1"/>
    <property type="molecule type" value="Genomic_DNA"/>
</dbReference>
<dbReference type="GO" id="GO:0009298">
    <property type="term" value="P:GDP-mannose biosynthetic process"/>
    <property type="evidence" value="ECO:0007669"/>
    <property type="project" value="InterPro"/>
</dbReference>
<dbReference type="GO" id="GO:0005975">
    <property type="term" value="P:carbohydrate metabolic process"/>
    <property type="evidence" value="ECO:0007669"/>
    <property type="project" value="InterPro"/>
</dbReference>
<comment type="caution">
    <text evidence="18">The sequence shown here is derived from an EMBL/GenBank/DDBJ whole genome shotgun (WGS) entry which is preliminary data.</text>
</comment>
<sequence length="410" mass="45399">MSDLTMSDTQTIQTQAKHPMFFLMNNVIQNYAWGSTTSVNQLFGIENPTGEPQAEVWMGAHPNGCSLVMVNGEETKLSSLIAQDMNAFLSKEVANRFGELPYLFKVLAAEKALSIQVHPNKQQAELGFALEEKQGIPLTAANRNYKDPNHKPELVYALTEYQAMNGFRPTSEIISFFSELAIPELQGLVDDLIANQTPTGLATFFSGLLSLEGEQKEMALTVLLAQARITDLPLFNLILELEKQYPGDIGLFAPLMLNVITLQPGDAMFLDAETPHAYLKGTGLEIMANSDNVLRAGLTPKYMDVKELVACTRFNEKPFDSLLLAPTEIDDMLEYPIPVDDFKFSIVKQAHQRTLEVQTAEILMPLDTKLVLTHANGETCVIEKGQSVFIPAYAKQVTLDCEGRVARAYS</sequence>
<proteinExistence type="inferred from homology"/>
<reference evidence="18 19" key="1">
    <citation type="submission" date="2014-07" db="EMBL/GenBank/DDBJ databases">
        <title>Unique and conserved regions in Vibrio harveyi and related species in comparison with the shrimp pathogen Vibrio harveyi CAIM 1792.</title>
        <authorList>
            <person name="Espinoza-Valles I."/>
            <person name="Vora G."/>
            <person name="Leekitcharoenphon P."/>
            <person name="Ussery D."/>
            <person name="Hoj L."/>
            <person name="Gomez-Gil B."/>
        </authorList>
    </citation>
    <scope>NUCLEOTIDE SEQUENCE [LARGE SCALE GENOMIC DNA]</scope>
    <source>
        <strain evidence="19">CAIM 1854 / LMG 25443</strain>
    </source>
</reference>
<dbReference type="Gene3D" id="1.10.441.10">
    <property type="entry name" value="Phosphomannose Isomerase, domain 2"/>
    <property type="match status" value="1"/>
</dbReference>
<dbReference type="EC" id="5.3.1.8" evidence="4"/>
<dbReference type="PATRIC" id="fig|1229493.5.peg.572"/>
<dbReference type="GO" id="GO:0008270">
    <property type="term" value="F:zinc ion binding"/>
    <property type="evidence" value="ECO:0007669"/>
    <property type="project" value="InterPro"/>
</dbReference>
<keyword evidence="7 14" id="KW-0479">Metal-binding</keyword>
<keyword evidence="6" id="KW-0963">Cytoplasm</keyword>
<dbReference type="PROSITE" id="PS00966">
    <property type="entry name" value="PMI_I_2"/>
    <property type="match status" value="1"/>
</dbReference>
<keyword evidence="9 18" id="KW-0413">Isomerase</keyword>
<dbReference type="Proteomes" id="UP000031586">
    <property type="component" value="Unassembled WGS sequence"/>
</dbReference>
<accession>A0A0C1WBT8</accession>
<dbReference type="Pfam" id="PF20512">
    <property type="entry name" value="PMI_typeI_hel"/>
    <property type="match status" value="1"/>
</dbReference>
<evidence type="ECO:0000256" key="4">
    <source>
        <dbReference type="ARBA" id="ARBA00011956"/>
    </source>
</evidence>
<comment type="similarity">
    <text evidence="3">Belongs to the mannose-6-phosphate isomerase type 1 family.</text>
</comment>
<feature type="binding site" evidence="14">
    <location>
        <position position="116"/>
    </location>
    <ligand>
        <name>Zn(2+)</name>
        <dbReference type="ChEBI" id="CHEBI:29105"/>
    </ligand>
</feature>
<feature type="active site" evidence="13">
    <location>
        <position position="295"/>
    </location>
</feature>
<evidence type="ECO:0000256" key="2">
    <source>
        <dbReference type="ARBA" id="ARBA00004496"/>
    </source>
</evidence>
<dbReference type="InterPro" id="IPR016305">
    <property type="entry name" value="Mannose-6-P_Isomerase"/>
</dbReference>
<feature type="domain" description="Mannose-6-phosphate isomerase cupin" evidence="17">
    <location>
        <begin position="333"/>
        <end position="409"/>
    </location>
</feature>
<dbReference type="GO" id="GO:0005829">
    <property type="term" value="C:cytosol"/>
    <property type="evidence" value="ECO:0007669"/>
    <property type="project" value="TreeGrafter"/>
</dbReference>
<dbReference type="RefSeq" id="WP_020194034.1">
    <property type="nucleotide sequence ID" value="NZ_BAOH01000003.1"/>
</dbReference>
<dbReference type="PIRSF" id="PIRSF001480">
    <property type="entry name" value="Mannose-6-phosphate_isomerase"/>
    <property type="match status" value="1"/>
</dbReference>
<dbReference type="InterPro" id="IPR011051">
    <property type="entry name" value="RmlC_Cupin_sf"/>
</dbReference>
<evidence type="ECO:0000313" key="19">
    <source>
        <dbReference type="Proteomes" id="UP000031586"/>
    </source>
</evidence>
<evidence type="ECO:0000256" key="10">
    <source>
        <dbReference type="ARBA" id="ARBA00029741"/>
    </source>
</evidence>
<dbReference type="SUPFAM" id="SSF51182">
    <property type="entry name" value="RmlC-like cupins"/>
    <property type="match status" value="1"/>
</dbReference>
<evidence type="ECO:0000259" key="17">
    <source>
        <dbReference type="Pfam" id="PF21621"/>
    </source>
</evidence>
<evidence type="ECO:0000256" key="8">
    <source>
        <dbReference type="ARBA" id="ARBA00022833"/>
    </source>
</evidence>
<dbReference type="Pfam" id="PF21621">
    <property type="entry name" value="MPI_cupin_dom"/>
    <property type="match status" value="1"/>
</dbReference>
<dbReference type="FunFam" id="2.60.120.10:FF:000030">
    <property type="entry name" value="Mannose-6-phosphate isomerase ManA"/>
    <property type="match status" value="1"/>
</dbReference>